<evidence type="ECO:0000259" key="8">
    <source>
        <dbReference type="Pfam" id="PF02397"/>
    </source>
</evidence>
<keyword evidence="4 7" id="KW-0812">Transmembrane</keyword>
<evidence type="ECO:0000313" key="10">
    <source>
        <dbReference type="Proteomes" id="UP001606300"/>
    </source>
</evidence>
<feature type="transmembrane region" description="Helical" evidence="7">
    <location>
        <begin position="205"/>
        <end position="224"/>
    </location>
</feature>
<keyword evidence="3" id="KW-0808">Transferase</keyword>
<gene>
    <name evidence="9" type="ORF">ACG02S_22150</name>
</gene>
<dbReference type="InterPro" id="IPR003362">
    <property type="entry name" value="Bact_transf"/>
</dbReference>
<name>A0ABW7EUU8_9BURK</name>
<dbReference type="Gene3D" id="3.40.50.720">
    <property type="entry name" value="NAD(P)-binding Rossmann-like Domain"/>
    <property type="match status" value="1"/>
</dbReference>
<evidence type="ECO:0000256" key="1">
    <source>
        <dbReference type="ARBA" id="ARBA00004141"/>
    </source>
</evidence>
<feature type="transmembrane region" description="Helical" evidence="7">
    <location>
        <begin position="372"/>
        <end position="393"/>
    </location>
</feature>
<evidence type="ECO:0000256" key="2">
    <source>
        <dbReference type="ARBA" id="ARBA00006464"/>
    </source>
</evidence>
<dbReference type="EMBL" id="JBIGHY010000010">
    <property type="protein sequence ID" value="MFG6416604.1"/>
    <property type="molecule type" value="Genomic_DNA"/>
</dbReference>
<dbReference type="NCBIfam" id="TIGR03025">
    <property type="entry name" value="EPS_sugtrans"/>
    <property type="match status" value="1"/>
</dbReference>
<keyword evidence="6 7" id="KW-0472">Membrane</keyword>
<evidence type="ECO:0000256" key="5">
    <source>
        <dbReference type="ARBA" id="ARBA00022989"/>
    </source>
</evidence>
<comment type="subcellular location">
    <subcellularLocation>
        <location evidence="1">Membrane</location>
        <topology evidence="1">Multi-pass membrane protein</topology>
    </subcellularLocation>
</comment>
<feature type="transmembrane region" description="Helical" evidence="7">
    <location>
        <begin position="175"/>
        <end position="193"/>
    </location>
</feature>
<sequence>MGGGFRGLPPSKRGAFNAGGERHDAAALIACRQSPLVAQSWAQPGWVHGLRRACADLVCVGGDQGRQIRLNRNRIVSNFLAQIADRRRQADESGTQMIRIFNHYLHRQTLLQVFFDLGLIVFAVIAVVLSQGESAQTVLPFAASHGLSLAGCMFVINSATGFYQHVHNRSVTESCARALFGLLFGLPLAYVIFSLVPSDTSHRELLTLVAMAAVAAVMVHRVYAAHSGAQARMRSRILIFGTGPAARSVGNTLRASDPHAQIVGYYAGPNEETPDVAPAEIINDGANLTEAALKHNVDEIVVALSERRGGSMPLRQLLDCKLSGVRVVDIATHFEKTLAQINIKHVNAGWLIFGDGFSQGMLRAAIKRVCDVVFATAIFAVAWPIMLVTAVLIRLESRGPVLYRQERVGLNGVPFNVIKFRSMRTDAEKDGKPRWASKNDDRVTRVGRFIRRVRIDELPQLFNVFYGEMSMVGPRPERQFFVDELVSKIPYYAVRHSVKPGVTGWAQVRYEYGSTIEDSVEKLQYDLYYVKNHSLFLDLLIMLETVAVVLTGKGAR</sequence>
<evidence type="ECO:0000313" key="9">
    <source>
        <dbReference type="EMBL" id="MFG6416604.1"/>
    </source>
</evidence>
<comment type="caution">
    <text evidence="9">The sequence shown here is derived from an EMBL/GenBank/DDBJ whole genome shotgun (WGS) entry which is preliminary data.</text>
</comment>
<dbReference type="PANTHER" id="PTHR30576:SF0">
    <property type="entry name" value="UNDECAPRENYL-PHOSPHATE N-ACETYLGALACTOSAMINYL 1-PHOSPHATE TRANSFERASE-RELATED"/>
    <property type="match status" value="1"/>
</dbReference>
<evidence type="ECO:0000256" key="7">
    <source>
        <dbReference type="SAM" id="Phobius"/>
    </source>
</evidence>
<protein>
    <submittedName>
        <fullName evidence="9">TIGR03013 family XrtA/PEP-CTERM system glycosyltransferase</fullName>
    </submittedName>
</protein>
<dbReference type="NCBIfam" id="TIGR03013">
    <property type="entry name" value="EpsB_2"/>
    <property type="match status" value="1"/>
</dbReference>
<dbReference type="InterPro" id="IPR017475">
    <property type="entry name" value="EPS_sugar_tfrase"/>
</dbReference>
<feature type="domain" description="Bacterial sugar transferase" evidence="8">
    <location>
        <begin position="367"/>
        <end position="550"/>
    </location>
</feature>
<dbReference type="Pfam" id="PF02397">
    <property type="entry name" value="Bac_transf"/>
    <property type="match status" value="1"/>
</dbReference>
<reference evidence="9 10" key="1">
    <citation type="submission" date="2024-09" db="EMBL/GenBank/DDBJ databases">
        <title>Novel species of the genus Pelomonas and Roseateles isolated from streams.</title>
        <authorList>
            <person name="Lu H."/>
        </authorList>
    </citation>
    <scope>NUCLEOTIDE SEQUENCE [LARGE SCALE GENOMIC DNA]</scope>
    <source>
        <strain evidence="9 10">DC23W</strain>
    </source>
</reference>
<dbReference type="Pfam" id="PF13727">
    <property type="entry name" value="CoA_binding_3"/>
    <property type="match status" value="1"/>
</dbReference>
<organism evidence="9 10">
    <name type="scientific">Pelomonas dachongensis</name>
    <dbReference type="NCBI Taxonomy" id="3299029"/>
    <lineage>
        <taxon>Bacteria</taxon>
        <taxon>Pseudomonadati</taxon>
        <taxon>Pseudomonadota</taxon>
        <taxon>Betaproteobacteria</taxon>
        <taxon>Burkholderiales</taxon>
        <taxon>Sphaerotilaceae</taxon>
        <taxon>Roseateles</taxon>
    </lineage>
</organism>
<feature type="transmembrane region" description="Helical" evidence="7">
    <location>
        <begin position="109"/>
        <end position="129"/>
    </location>
</feature>
<comment type="similarity">
    <text evidence="2">Belongs to the bacterial sugar transferase family.</text>
</comment>
<dbReference type="InterPro" id="IPR017464">
    <property type="entry name" value="Sugar_tfrase_EpsB_2"/>
</dbReference>
<feature type="transmembrane region" description="Helical" evidence="7">
    <location>
        <begin position="141"/>
        <end position="163"/>
    </location>
</feature>
<dbReference type="Proteomes" id="UP001606300">
    <property type="component" value="Unassembled WGS sequence"/>
</dbReference>
<keyword evidence="5 7" id="KW-1133">Transmembrane helix</keyword>
<evidence type="ECO:0000256" key="4">
    <source>
        <dbReference type="ARBA" id="ARBA00022692"/>
    </source>
</evidence>
<evidence type="ECO:0000256" key="6">
    <source>
        <dbReference type="ARBA" id="ARBA00023136"/>
    </source>
</evidence>
<keyword evidence="10" id="KW-1185">Reference proteome</keyword>
<evidence type="ECO:0000256" key="3">
    <source>
        <dbReference type="ARBA" id="ARBA00022679"/>
    </source>
</evidence>
<accession>A0ABW7EUU8</accession>
<proteinExistence type="inferred from homology"/>
<dbReference type="PANTHER" id="PTHR30576">
    <property type="entry name" value="COLANIC BIOSYNTHESIS UDP-GLUCOSE LIPID CARRIER TRANSFERASE"/>
    <property type="match status" value="1"/>
</dbReference>